<organism evidence="2 3">
    <name type="scientific">Paenibacillus hodogayensis</name>
    <dbReference type="NCBI Taxonomy" id="279208"/>
    <lineage>
        <taxon>Bacteria</taxon>
        <taxon>Bacillati</taxon>
        <taxon>Bacillota</taxon>
        <taxon>Bacilli</taxon>
        <taxon>Bacillales</taxon>
        <taxon>Paenibacillaceae</taxon>
        <taxon>Paenibacillus</taxon>
    </lineage>
</organism>
<protein>
    <submittedName>
        <fullName evidence="2">S-Ena type endospore appendage</fullName>
    </submittedName>
</protein>
<dbReference type="EMBL" id="JBHMAG010000012">
    <property type="protein sequence ID" value="MFB9753423.1"/>
    <property type="molecule type" value="Genomic_DNA"/>
</dbReference>
<dbReference type="Proteomes" id="UP001589619">
    <property type="component" value="Unassembled WGS sequence"/>
</dbReference>
<keyword evidence="3" id="KW-1185">Reference proteome</keyword>
<dbReference type="InterPro" id="IPR025055">
    <property type="entry name" value="Ena_core"/>
</dbReference>
<proteinExistence type="predicted"/>
<accession>A0ABV5VYN0</accession>
<evidence type="ECO:0000259" key="1">
    <source>
        <dbReference type="Pfam" id="PF13157"/>
    </source>
</evidence>
<dbReference type="Pfam" id="PF13157">
    <property type="entry name" value="Enas"/>
    <property type="match status" value="1"/>
</dbReference>
<sequence length="112" mass="11309">MSCSDSTASCCQKPILSVCLPQQNFTVTTGATLFGPNPSPVAASGVISNDSAATASLTVTFRRGNSVVATFGPIAAGQARAFAVGSFTSISATSTSAGVATLCMTEFFRPNF</sequence>
<gene>
    <name evidence="2" type="ORF">ACFFNY_17800</name>
</gene>
<dbReference type="RefSeq" id="WP_344901447.1">
    <property type="nucleotide sequence ID" value="NZ_BAAAYO010000001.1"/>
</dbReference>
<feature type="domain" description="Endospore appendages core" evidence="1">
    <location>
        <begin position="33"/>
        <end position="106"/>
    </location>
</feature>
<comment type="caution">
    <text evidence="2">The sequence shown here is derived from an EMBL/GenBank/DDBJ whole genome shotgun (WGS) entry which is preliminary data.</text>
</comment>
<reference evidence="2 3" key="1">
    <citation type="submission" date="2024-09" db="EMBL/GenBank/DDBJ databases">
        <authorList>
            <person name="Sun Q."/>
            <person name="Mori K."/>
        </authorList>
    </citation>
    <scope>NUCLEOTIDE SEQUENCE [LARGE SCALE GENOMIC DNA]</scope>
    <source>
        <strain evidence="2 3">JCM 12520</strain>
    </source>
</reference>
<evidence type="ECO:0000313" key="2">
    <source>
        <dbReference type="EMBL" id="MFB9753423.1"/>
    </source>
</evidence>
<evidence type="ECO:0000313" key="3">
    <source>
        <dbReference type="Proteomes" id="UP001589619"/>
    </source>
</evidence>
<name>A0ABV5VYN0_9BACL</name>